<dbReference type="Pfam" id="PF17678">
    <property type="entry name" value="Glyco_hydro_92N"/>
    <property type="match status" value="1"/>
</dbReference>
<comment type="cofactor">
    <cofactor evidence="1">
        <name>Ca(2+)</name>
        <dbReference type="ChEBI" id="CHEBI:29108"/>
    </cofactor>
</comment>
<reference evidence="8 9" key="1">
    <citation type="submission" date="2018-12" db="EMBL/GenBank/DDBJ databases">
        <title>Flammeovirga pectinis sp. nov., isolated from the gut of the Korean scallop, Patinopecten yessoensis.</title>
        <authorList>
            <person name="Bae J.-W."/>
            <person name="Jeong Y.-S."/>
            <person name="Kang W."/>
        </authorList>
    </citation>
    <scope>NUCLEOTIDE SEQUENCE [LARGE SCALE GENOMIC DNA]</scope>
    <source>
        <strain evidence="8 9">L12M1</strain>
    </source>
</reference>
<feature type="domain" description="Glycosyl hydrolase family 92" evidence="5">
    <location>
        <begin position="280"/>
        <end position="742"/>
    </location>
</feature>
<dbReference type="InterPro" id="IPR005887">
    <property type="entry name" value="GH92_a_mannosidase_put"/>
</dbReference>
<evidence type="ECO:0000256" key="4">
    <source>
        <dbReference type="SAM" id="SignalP"/>
    </source>
</evidence>
<dbReference type="OrthoDB" id="9804511at2"/>
<dbReference type="Pfam" id="PF07971">
    <property type="entry name" value="Glyco_hydro_92"/>
    <property type="match status" value="1"/>
</dbReference>
<comment type="subunit">
    <text evidence="2">Monomer.</text>
</comment>
<gene>
    <name evidence="8" type="ORF">EI427_07690</name>
</gene>
<evidence type="ECO:0000256" key="2">
    <source>
        <dbReference type="ARBA" id="ARBA00011245"/>
    </source>
</evidence>
<dbReference type="InterPro" id="IPR014718">
    <property type="entry name" value="GH-type_carb-bd"/>
</dbReference>
<dbReference type="FunFam" id="1.20.1050.60:FF:000001">
    <property type="entry name" value="Putative alpha-1,2-mannosidase"/>
    <property type="match status" value="1"/>
</dbReference>
<evidence type="ECO:0000259" key="6">
    <source>
        <dbReference type="Pfam" id="PF13290"/>
    </source>
</evidence>
<dbReference type="PANTHER" id="PTHR12143">
    <property type="entry name" value="PEPTIDE N-GLYCANASE PNGASE -RELATED"/>
    <property type="match status" value="1"/>
</dbReference>
<dbReference type="GO" id="GO:0006516">
    <property type="term" value="P:glycoprotein catabolic process"/>
    <property type="evidence" value="ECO:0007669"/>
    <property type="project" value="TreeGrafter"/>
</dbReference>
<dbReference type="InterPro" id="IPR059177">
    <property type="entry name" value="GH29D-like_dom"/>
</dbReference>
<dbReference type="InterPro" id="IPR050883">
    <property type="entry name" value="PNGase"/>
</dbReference>
<dbReference type="RefSeq" id="WP_126613343.1">
    <property type="nucleotide sequence ID" value="NZ_CP034562.1"/>
</dbReference>
<dbReference type="KEGG" id="fll:EI427_07690"/>
<dbReference type="Gene3D" id="2.70.98.10">
    <property type="match status" value="1"/>
</dbReference>
<evidence type="ECO:0000259" key="5">
    <source>
        <dbReference type="Pfam" id="PF07971"/>
    </source>
</evidence>
<dbReference type="InterPro" id="IPR012939">
    <property type="entry name" value="Glyco_hydro_92"/>
</dbReference>
<dbReference type="Proteomes" id="UP000267268">
    <property type="component" value="Chromosome 1"/>
</dbReference>
<protein>
    <submittedName>
        <fullName evidence="8">Glycoside hydrolase family 92 protein</fullName>
    </submittedName>
</protein>
<dbReference type="PANTHER" id="PTHR12143:SF39">
    <property type="entry name" value="SECRETED PROTEIN"/>
    <property type="match status" value="1"/>
</dbReference>
<dbReference type="EMBL" id="CP034562">
    <property type="protein sequence ID" value="AZQ62122.1"/>
    <property type="molecule type" value="Genomic_DNA"/>
</dbReference>
<dbReference type="Gene3D" id="1.20.1050.60">
    <property type="entry name" value="alpha-1,2-mannosidase"/>
    <property type="match status" value="1"/>
</dbReference>
<feature type="domain" description="Glycosyl hydrolase family 92 N-terminal" evidence="7">
    <location>
        <begin position="40"/>
        <end position="274"/>
    </location>
</feature>
<keyword evidence="8" id="KW-0378">Hydrolase</keyword>
<dbReference type="SUPFAM" id="SSF49785">
    <property type="entry name" value="Galactose-binding domain-like"/>
    <property type="match status" value="1"/>
</dbReference>
<dbReference type="FunFam" id="3.30.2080.10:FF:000001">
    <property type="entry name" value="Alpha-1,2-mannosidase subfamily"/>
    <property type="match status" value="1"/>
</dbReference>
<accession>A0A3Q9FML4</accession>
<dbReference type="NCBIfam" id="TIGR01180">
    <property type="entry name" value="aman2_put"/>
    <property type="match status" value="1"/>
</dbReference>
<dbReference type="GO" id="GO:0000224">
    <property type="term" value="F:peptide-N4-(N-acetyl-beta-glucosaminyl)asparagine amidase activity"/>
    <property type="evidence" value="ECO:0007669"/>
    <property type="project" value="TreeGrafter"/>
</dbReference>
<keyword evidence="4" id="KW-0732">Signal</keyword>
<name>A0A3Q9FML4_9BACT</name>
<feature type="signal peptide" evidence="4">
    <location>
        <begin position="1"/>
        <end position="21"/>
    </location>
</feature>
<dbReference type="SUPFAM" id="SSF48208">
    <property type="entry name" value="Six-hairpin glycosidases"/>
    <property type="match status" value="1"/>
</dbReference>
<proteinExistence type="predicted"/>
<dbReference type="PROSITE" id="PS51257">
    <property type="entry name" value="PROKAR_LIPOPROTEIN"/>
    <property type="match status" value="1"/>
</dbReference>
<sequence length="1016" mass="113312">MSRLIISLLWIPLVFSCVSHLNNVASSNQDEPEETTYTTFVDPFIGTSAHGHTFPGATMPFGMVQLSPDTGIEGWDWCSGYHSSDNSVMGFSHTHLSGTGGGDYGDILLMPTVGEIKTEAGSKENPDEGYRSRFEHVNEEARPGFYSVYLDDYKVGVELTATTRVGLHKYTFPKSDEAHIILDLKHGISDTARDTWFKVTANNEIVGLRRSSGWARDQYVYFVAQFSKPFKSIQGVKASSLIDNATEVHGTDVKAVINYETDLDEEVIVKVAISGVSVEGARKNLEAETNGFDFDAVRKNADAVWNERLSKIEAEGSDKVQKTIFYTALYHTMIAPNVYMDVDHQYRGMDQKIHKAEGFTNYTLFSLWDTFRATHPLFTLIAPKENNDFVKSMLAKYEQSGQLPIWELSANETGTMIGFHSAPVIADAILKGQANFDQELAYKALVAAAEDPRRGLDWFNSEGFIPVEKEANAVSKGVEYAYDMWTVAEVAKKLGKTEEYKKYVNRALNYKKLYDKETGFLRGKDMYGVWTTPFDPMKISLLGAGDYTEGNAWHYNFFAPQDINGLIDLHGGDANFIAKIDRMFEQEAVNDNHMAHDVTGLIGQYAQGNEPSHHVIYLYNYAGEPFKTQERICQVLDEMYTAERDGLSGNEDCGQMSAWYVFSAMGFYPVNPADGQYIIGSPAFGKVTIHLDNGNDFVIQAENNNVNNMYISSATLDDKAFNQTYLSHETIEKGGVLEMEMSAHQSTWGKEKAARPTSFAVAPSEAASIIESTEEVFRPYITNKSVIFNETTSVTLKDMTPNVSIYYTLDGTEPTDKSKLFTEAFSLEKSTTLKAIAVNELGVTSKVSDFSFKKAFYQTGGEYPILAINYDKNATYDAGPNGILDGVYASDNLRDGKWDGVSGQDLEAVIDLGKKENLHQISIGFLQNTSSWVFLPKEIKFFVSADGIEFNEISVQNTEMPNDHPTISVTRFSTKVPTTKEFRFIKVVATPFDALPNWHPGGGNKPWMFTDEIVIE</sequence>
<dbReference type="Gene3D" id="2.60.120.260">
    <property type="entry name" value="Galactose-binding domain-like"/>
    <property type="match status" value="1"/>
</dbReference>
<dbReference type="Gene3D" id="1.20.1610.10">
    <property type="entry name" value="alpha-1,2-mannosidases domains"/>
    <property type="match status" value="1"/>
</dbReference>
<organism evidence="8 9">
    <name type="scientific">Flammeovirga pectinis</name>
    <dbReference type="NCBI Taxonomy" id="2494373"/>
    <lineage>
        <taxon>Bacteria</taxon>
        <taxon>Pseudomonadati</taxon>
        <taxon>Bacteroidota</taxon>
        <taxon>Cytophagia</taxon>
        <taxon>Cytophagales</taxon>
        <taxon>Flammeovirgaceae</taxon>
        <taxon>Flammeovirga</taxon>
    </lineage>
</organism>
<keyword evidence="3" id="KW-0106">Calcium</keyword>
<evidence type="ECO:0000256" key="3">
    <source>
        <dbReference type="ARBA" id="ARBA00022837"/>
    </source>
</evidence>
<evidence type="ECO:0000259" key="7">
    <source>
        <dbReference type="Pfam" id="PF17678"/>
    </source>
</evidence>
<dbReference type="Pfam" id="PF13290">
    <property type="entry name" value="CHB_HEX_C_1"/>
    <property type="match status" value="1"/>
</dbReference>
<feature type="chain" id="PRO_5018547313" evidence="4">
    <location>
        <begin position="22"/>
        <end position="1016"/>
    </location>
</feature>
<dbReference type="AlphaFoldDB" id="A0A3Q9FML4"/>
<feature type="domain" description="GH29D-like beta-sandwich" evidence="6">
    <location>
        <begin position="788"/>
        <end position="848"/>
    </location>
</feature>
<dbReference type="GO" id="GO:0005975">
    <property type="term" value="P:carbohydrate metabolic process"/>
    <property type="evidence" value="ECO:0007669"/>
    <property type="project" value="InterPro"/>
</dbReference>
<dbReference type="InterPro" id="IPR008928">
    <property type="entry name" value="6-hairpin_glycosidase_sf"/>
</dbReference>
<keyword evidence="9" id="KW-1185">Reference proteome</keyword>
<dbReference type="Gene3D" id="3.30.2080.10">
    <property type="entry name" value="GH92 mannosidase domain"/>
    <property type="match status" value="1"/>
</dbReference>
<dbReference type="InterPro" id="IPR041371">
    <property type="entry name" value="GH92_N"/>
</dbReference>
<dbReference type="GO" id="GO:0030246">
    <property type="term" value="F:carbohydrate binding"/>
    <property type="evidence" value="ECO:0007669"/>
    <property type="project" value="InterPro"/>
</dbReference>
<evidence type="ECO:0000313" key="8">
    <source>
        <dbReference type="EMBL" id="AZQ62122.1"/>
    </source>
</evidence>
<dbReference type="InterPro" id="IPR008979">
    <property type="entry name" value="Galactose-bd-like_sf"/>
</dbReference>
<dbReference type="GO" id="GO:0005829">
    <property type="term" value="C:cytosol"/>
    <property type="evidence" value="ECO:0007669"/>
    <property type="project" value="TreeGrafter"/>
</dbReference>
<evidence type="ECO:0000256" key="1">
    <source>
        <dbReference type="ARBA" id="ARBA00001913"/>
    </source>
</evidence>
<evidence type="ECO:0000313" key="9">
    <source>
        <dbReference type="Proteomes" id="UP000267268"/>
    </source>
</evidence>